<proteinExistence type="inferred from homology"/>
<dbReference type="PROSITE" id="PS51367">
    <property type="entry name" value="THAUMATIN_2"/>
    <property type="match status" value="2"/>
</dbReference>
<dbReference type="SMART" id="SM00205">
    <property type="entry name" value="THN"/>
    <property type="match status" value="2"/>
</dbReference>
<evidence type="ECO:0008006" key="6">
    <source>
        <dbReference type="Google" id="ProtNLM"/>
    </source>
</evidence>
<dbReference type="InterPro" id="IPR001938">
    <property type="entry name" value="Thaumatin"/>
</dbReference>
<feature type="chain" id="PRO_5014141236" description="Thaumatin-like protein" evidence="3">
    <location>
        <begin position="27"/>
        <end position="468"/>
    </location>
</feature>
<dbReference type="Proteomes" id="UP000236630">
    <property type="component" value="Unassembled WGS sequence"/>
</dbReference>
<dbReference type="InterPro" id="IPR037176">
    <property type="entry name" value="Osmotin/thaumatin-like_sf"/>
</dbReference>
<dbReference type="FunFam" id="2.60.110.10:FF:000003">
    <property type="entry name" value="Thaumatin I"/>
    <property type="match status" value="2"/>
</dbReference>
<evidence type="ECO:0000256" key="2">
    <source>
        <dbReference type="ARBA" id="ARBA00023157"/>
    </source>
</evidence>
<keyword evidence="5" id="KW-1185">Reference proteome</keyword>
<dbReference type="SUPFAM" id="SSF49870">
    <property type="entry name" value="Osmotin, thaumatin-like protein"/>
    <property type="match status" value="2"/>
</dbReference>
<evidence type="ECO:0000256" key="1">
    <source>
        <dbReference type="ARBA" id="ARBA00010607"/>
    </source>
</evidence>
<reference evidence="4 5" key="1">
    <citation type="journal article" date="2017" name="Front. Genet.">
        <title>Draft sequencing of the heterozygous diploid genome of Satsuma (Citrus unshiu Marc.) using a hybrid assembly approach.</title>
        <authorList>
            <person name="Shimizu T."/>
            <person name="Tanizawa Y."/>
            <person name="Mochizuki T."/>
            <person name="Nagasaki H."/>
            <person name="Yoshioka T."/>
            <person name="Toyoda A."/>
            <person name="Fujiyama A."/>
            <person name="Kaminuma E."/>
            <person name="Nakamura Y."/>
        </authorList>
    </citation>
    <scope>NUCLEOTIDE SEQUENCE [LARGE SCALE GENOMIC DNA]</scope>
    <source>
        <strain evidence="5">cv. Miyagawa wase</strain>
    </source>
</reference>
<feature type="signal peptide" evidence="3">
    <location>
        <begin position="1"/>
        <end position="26"/>
    </location>
</feature>
<dbReference type="Gene3D" id="2.60.110.10">
    <property type="entry name" value="Thaumatin"/>
    <property type="match status" value="2"/>
</dbReference>
<evidence type="ECO:0000313" key="4">
    <source>
        <dbReference type="EMBL" id="GAY55237.1"/>
    </source>
</evidence>
<keyword evidence="2" id="KW-1015">Disulfide bond</keyword>
<organism evidence="4 5">
    <name type="scientific">Citrus unshiu</name>
    <name type="common">Satsuma mandarin</name>
    <name type="synonym">Citrus nobilis var. unshiu</name>
    <dbReference type="NCBI Taxonomy" id="55188"/>
    <lineage>
        <taxon>Eukaryota</taxon>
        <taxon>Viridiplantae</taxon>
        <taxon>Streptophyta</taxon>
        <taxon>Embryophyta</taxon>
        <taxon>Tracheophyta</taxon>
        <taxon>Spermatophyta</taxon>
        <taxon>Magnoliopsida</taxon>
        <taxon>eudicotyledons</taxon>
        <taxon>Gunneridae</taxon>
        <taxon>Pentapetalae</taxon>
        <taxon>rosids</taxon>
        <taxon>malvids</taxon>
        <taxon>Sapindales</taxon>
        <taxon>Rutaceae</taxon>
        <taxon>Aurantioideae</taxon>
        <taxon>Citrus</taxon>
    </lineage>
</organism>
<dbReference type="InterPro" id="IPR017949">
    <property type="entry name" value="Thaumatin_CS"/>
</dbReference>
<name>A0A2H5PS88_CITUN</name>
<evidence type="ECO:0000313" key="5">
    <source>
        <dbReference type="Proteomes" id="UP000236630"/>
    </source>
</evidence>
<protein>
    <recommendedName>
        <fullName evidence="6">Thaumatin-like protein</fullName>
    </recommendedName>
</protein>
<comment type="similarity">
    <text evidence="1">Belongs to the thaumatin family.</text>
</comment>
<dbReference type="EMBL" id="BDQV01000116">
    <property type="protein sequence ID" value="GAY55237.1"/>
    <property type="molecule type" value="Genomic_DNA"/>
</dbReference>
<comment type="caution">
    <text evidence="4">The sequence shown here is derived from an EMBL/GenBank/DDBJ whole genome shotgun (WGS) entry which is preliminary data.</text>
</comment>
<dbReference type="AlphaFoldDB" id="A0A2H5PS88"/>
<keyword evidence="3" id="KW-0732">Signal</keyword>
<dbReference type="PANTHER" id="PTHR31048">
    <property type="entry name" value="OS03G0233200 PROTEIN"/>
    <property type="match status" value="1"/>
</dbReference>
<dbReference type="STRING" id="55188.A0A2H5PS88"/>
<dbReference type="PROSITE" id="PS00316">
    <property type="entry name" value="THAUMATIN_1"/>
    <property type="match status" value="1"/>
</dbReference>
<dbReference type="Pfam" id="PF00314">
    <property type="entry name" value="Thaumatin"/>
    <property type="match status" value="2"/>
</dbReference>
<gene>
    <name evidence="4" type="ORF">CUMW_162910</name>
</gene>
<sequence>MVQHFVKALPISSALLIIISITLTHAAKFDITNNCPDTVWAAAVPGGGRQLDKGQTWTITAEPGTKAARIWARTKCQFDASGKGKCETGDCNGLLECQGYGAAPNTLAEYALKQFNDMDFIDMSNIDGFNVPMEFSSVSPSCNRVIKCTANILGECPNELKVPGGCNGPCPVFKTDEYCCNSGNCGPTGFSKFFKDRCPDVYSYPKDDATSTFTCPTGTDYKDRAVFTAIELEQAHVVMCVFILWSTSIDAAVFEVHNNCSYTVWAAANPGGGRELHQGQSWIVNTDPNFNDIGRIWARTNCRFDDSNGTGKCESGDCNGVLYCISDGAPPVTLAEYSFQGVNNMGFFDVSVVDGFNVPIEFKGTSSRCNKVIKCRGDINGLCPTELRHPGGCNHPCTVFKNAQFCCTSSNSTATNCGPTTAYFKFFKDLCPDAYSYSLDDAASTFSCSTGTDYKILYRRLFIISPES</sequence>
<accession>A0A2H5PS88</accession>
<evidence type="ECO:0000256" key="3">
    <source>
        <dbReference type="SAM" id="SignalP"/>
    </source>
</evidence>
<dbReference type="PRINTS" id="PR00347">
    <property type="entry name" value="THAUMATIN"/>
</dbReference>